<evidence type="ECO:0000313" key="1">
    <source>
        <dbReference type="EMBL" id="GFD57897.1"/>
    </source>
</evidence>
<name>A0A699XE10_TANCI</name>
<organism evidence="1">
    <name type="scientific">Tanacetum cinerariifolium</name>
    <name type="common">Dalmatian daisy</name>
    <name type="synonym">Chrysanthemum cinerariifolium</name>
    <dbReference type="NCBI Taxonomy" id="118510"/>
    <lineage>
        <taxon>Eukaryota</taxon>
        <taxon>Viridiplantae</taxon>
        <taxon>Streptophyta</taxon>
        <taxon>Embryophyta</taxon>
        <taxon>Tracheophyta</taxon>
        <taxon>Spermatophyta</taxon>
        <taxon>Magnoliopsida</taxon>
        <taxon>eudicotyledons</taxon>
        <taxon>Gunneridae</taxon>
        <taxon>Pentapetalae</taxon>
        <taxon>asterids</taxon>
        <taxon>campanulids</taxon>
        <taxon>Asterales</taxon>
        <taxon>Asteraceae</taxon>
        <taxon>Asteroideae</taxon>
        <taxon>Anthemideae</taxon>
        <taxon>Anthemidinae</taxon>
        <taxon>Tanacetum</taxon>
    </lineage>
</organism>
<sequence length="87" mass="10047">LVLLAMDYTTYLTEDFLADESFQSFVAGDNPTTVRFWRAWIKQHPAKEPELNEAVVLLRMLAHRQSPPLPEGLKRTETAKFWQAINS</sequence>
<accession>A0A699XE10</accession>
<gene>
    <name evidence="1" type="ORF">Tci_929866</name>
</gene>
<dbReference type="EMBL" id="BKCJ011846302">
    <property type="protein sequence ID" value="GFD57897.1"/>
    <property type="molecule type" value="Genomic_DNA"/>
</dbReference>
<comment type="caution">
    <text evidence="1">The sequence shown here is derived from an EMBL/GenBank/DDBJ whole genome shotgun (WGS) entry which is preliminary data.</text>
</comment>
<reference evidence="1" key="1">
    <citation type="journal article" date="2019" name="Sci. Rep.">
        <title>Draft genome of Tanacetum cinerariifolium, the natural source of mosquito coil.</title>
        <authorList>
            <person name="Yamashiro T."/>
            <person name="Shiraishi A."/>
            <person name="Satake H."/>
            <person name="Nakayama K."/>
        </authorList>
    </citation>
    <scope>NUCLEOTIDE SEQUENCE</scope>
</reference>
<protein>
    <submittedName>
        <fullName evidence="1">Uncharacterized protein</fullName>
    </submittedName>
</protein>
<feature type="non-terminal residue" evidence="1">
    <location>
        <position position="1"/>
    </location>
</feature>
<feature type="non-terminal residue" evidence="1">
    <location>
        <position position="87"/>
    </location>
</feature>
<dbReference type="AlphaFoldDB" id="A0A699XE10"/>
<proteinExistence type="predicted"/>